<dbReference type="GO" id="GO:0051082">
    <property type="term" value="F:unfolded protein binding"/>
    <property type="evidence" value="ECO:0007669"/>
    <property type="project" value="InterPro"/>
</dbReference>
<dbReference type="EMBL" id="NCKW01001364">
    <property type="protein sequence ID" value="POM79547.1"/>
    <property type="molecule type" value="Genomic_DNA"/>
</dbReference>
<keyword evidence="8" id="KW-0346">Stress response</keyword>
<feature type="domain" description="CR-type" evidence="7">
    <location>
        <begin position="123"/>
        <end position="205"/>
    </location>
</feature>
<dbReference type="GO" id="GO:0030544">
    <property type="term" value="F:Hsp70 protein binding"/>
    <property type="evidence" value="ECO:0007669"/>
    <property type="project" value="InterPro"/>
</dbReference>
<gene>
    <name evidence="8" type="ORF">PHPALM_2759</name>
</gene>
<keyword evidence="2" id="KW-0677">Repeat</keyword>
<dbReference type="SUPFAM" id="SSF57938">
    <property type="entry name" value="DnaJ/Hsp40 cysteine-rich domain"/>
    <property type="match status" value="1"/>
</dbReference>
<keyword evidence="4 5" id="KW-0862">Zinc</keyword>
<dbReference type="Gene3D" id="2.10.230.10">
    <property type="entry name" value="Heat shock protein DnaJ, cysteine-rich domain"/>
    <property type="match status" value="1"/>
</dbReference>
<dbReference type="GO" id="GO:0008270">
    <property type="term" value="F:zinc ion binding"/>
    <property type="evidence" value="ECO:0007669"/>
    <property type="project" value="UniProtKB-KW"/>
</dbReference>
<accession>A0A2P4YP10</accession>
<feature type="zinc finger region" description="CR-type" evidence="5">
    <location>
        <begin position="123"/>
        <end position="205"/>
    </location>
</feature>
<dbReference type="GO" id="GO:0006457">
    <property type="term" value="P:protein folding"/>
    <property type="evidence" value="ECO:0007669"/>
    <property type="project" value="InterPro"/>
</dbReference>
<feature type="transmembrane region" description="Helical" evidence="6">
    <location>
        <begin position="66"/>
        <end position="88"/>
    </location>
</feature>
<comment type="caution">
    <text evidence="8">The sequence shown here is derived from an EMBL/GenBank/DDBJ whole genome shotgun (WGS) entry which is preliminary data.</text>
</comment>
<keyword evidence="6" id="KW-0472">Membrane</keyword>
<keyword evidence="3 5" id="KW-0863">Zinc-finger</keyword>
<evidence type="ECO:0000256" key="1">
    <source>
        <dbReference type="ARBA" id="ARBA00022723"/>
    </source>
</evidence>
<evidence type="ECO:0000256" key="2">
    <source>
        <dbReference type="ARBA" id="ARBA00022737"/>
    </source>
</evidence>
<evidence type="ECO:0000256" key="6">
    <source>
        <dbReference type="SAM" id="Phobius"/>
    </source>
</evidence>
<keyword evidence="6" id="KW-0812">Transmembrane</keyword>
<sequence length="308" mass="33761">MTDSKRAAKATLPDPGVVLDEPVNIGRSAVLPCSDLENLVDEEVNSEDSGAAEERSASDDTDTMTMVLVMLLFAGFLAVCGVGIVQMMRADEAAFVRRLEQRMPQVQARHIQVEVDLAQLYTGDDIQINVDRMLVCSKCAGTGDDATSGYHTCHKCQGTGVHETIEQVGPFQQRMRSVCNVCQGRGRVANNKCNVCKGKGLRREAAKLSVHIERGVRHGDELLLIRQGDQALHHVPGHVVVHVVVHLNGRIITLNREAVVQPATVWKIPDEGMPRRGRPGKFGYLFVHFNIVYPMELDAAAYSGKDAK</sequence>
<dbReference type="Pfam" id="PF00684">
    <property type="entry name" value="DnaJ_CXXCXGXG"/>
    <property type="match status" value="1"/>
</dbReference>
<organism evidence="8 9">
    <name type="scientific">Phytophthora palmivora</name>
    <dbReference type="NCBI Taxonomy" id="4796"/>
    <lineage>
        <taxon>Eukaryota</taxon>
        <taxon>Sar</taxon>
        <taxon>Stramenopiles</taxon>
        <taxon>Oomycota</taxon>
        <taxon>Peronosporomycetes</taxon>
        <taxon>Peronosporales</taxon>
        <taxon>Peronosporaceae</taxon>
        <taxon>Phytophthora</taxon>
    </lineage>
</organism>
<dbReference type="SUPFAM" id="SSF49493">
    <property type="entry name" value="HSP40/DnaJ peptide-binding domain"/>
    <property type="match status" value="2"/>
</dbReference>
<dbReference type="Pfam" id="PF01556">
    <property type="entry name" value="DnaJ_C"/>
    <property type="match status" value="1"/>
</dbReference>
<feature type="non-terminal residue" evidence="8">
    <location>
        <position position="308"/>
    </location>
</feature>
<keyword evidence="6" id="KW-1133">Transmembrane helix</keyword>
<name>A0A2P4YP10_9STRA</name>
<dbReference type="Gene3D" id="2.60.260.20">
    <property type="entry name" value="Urease metallochaperone UreE, N-terminal domain"/>
    <property type="match status" value="2"/>
</dbReference>
<dbReference type="OrthoDB" id="145014at2759"/>
<dbReference type="InterPro" id="IPR001305">
    <property type="entry name" value="HSP_DnaJ_Cys-rich_dom"/>
</dbReference>
<protein>
    <submittedName>
        <fullName evidence="8">Heat shock protein DnaJ family protein</fullName>
    </submittedName>
</protein>
<evidence type="ECO:0000256" key="4">
    <source>
        <dbReference type="ARBA" id="ARBA00022833"/>
    </source>
</evidence>
<dbReference type="InterPro" id="IPR036410">
    <property type="entry name" value="HSP_DnaJ_Cys-rich_dom_sf"/>
</dbReference>
<dbReference type="PROSITE" id="PS51188">
    <property type="entry name" value="ZF_CR"/>
    <property type="match status" value="1"/>
</dbReference>
<reference evidence="8 9" key="1">
    <citation type="journal article" date="2017" name="Genome Biol. Evol.">
        <title>Phytophthora megakarya and P. palmivora, closely related causal agents of cacao black pod rot, underwent increases in genome sizes and gene numbers by different mechanisms.</title>
        <authorList>
            <person name="Ali S.S."/>
            <person name="Shao J."/>
            <person name="Lary D.J."/>
            <person name="Kronmiller B."/>
            <person name="Shen D."/>
            <person name="Strem M.D."/>
            <person name="Amoako-Attah I."/>
            <person name="Akrofi A.Y."/>
            <person name="Begoude B.A."/>
            <person name="Ten Hoopen G.M."/>
            <person name="Coulibaly K."/>
            <person name="Kebe B.I."/>
            <person name="Melnick R.L."/>
            <person name="Guiltinan M.J."/>
            <person name="Tyler B.M."/>
            <person name="Meinhardt L.W."/>
            <person name="Bailey B.A."/>
        </authorList>
    </citation>
    <scope>NUCLEOTIDE SEQUENCE [LARGE SCALE GENOMIC DNA]</scope>
    <source>
        <strain evidence="9">sbr112.9</strain>
    </source>
</reference>
<proteinExistence type="predicted"/>
<dbReference type="InterPro" id="IPR002939">
    <property type="entry name" value="DnaJ_C"/>
</dbReference>
<evidence type="ECO:0000313" key="9">
    <source>
        <dbReference type="Proteomes" id="UP000237271"/>
    </source>
</evidence>
<keyword evidence="9" id="KW-1185">Reference proteome</keyword>
<dbReference type="FunFam" id="2.10.230.10:FF:000001">
    <property type="entry name" value="DnaJ subfamily A member 2"/>
    <property type="match status" value="1"/>
</dbReference>
<keyword evidence="1 5" id="KW-0479">Metal-binding</keyword>
<evidence type="ECO:0000259" key="7">
    <source>
        <dbReference type="PROSITE" id="PS51188"/>
    </source>
</evidence>
<dbReference type="InterPro" id="IPR044713">
    <property type="entry name" value="DNJA1/2-like"/>
</dbReference>
<dbReference type="PANTHER" id="PTHR43888">
    <property type="entry name" value="DNAJ-LIKE-2, ISOFORM A-RELATED"/>
    <property type="match status" value="1"/>
</dbReference>
<evidence type="ECO:0000313" key="8">
    <source>
        <dbReference type="EMBL" id="POM79547.1"/>
    </source>
</evidence>
<dbReference type="Proteomes" id="UP000237271">
    <property type="component" value="Unassembled WGS sequence"/>
</dbReference>
<dbReference type="CDD" id="cd10719">
    <property type="entry name" value="DnaJ_zf"/>
    <property type="match status" value="1"/>
</dbReference>
<dbReference type="InterPro" id="IPR008971">
    <property type="entry name" value="HSP40/DnaJ_pept-bd"/>
</dbReference>
<evidence type="ECO:0000256" key="5">
    <source>
        <dbReference type="PROSITE-ProRule" id="PRU00546"/>
    </source>
</evidence>
<evidence type="ECO:0000256" key="3">
    <source>
        <dbReference type="ARBA" id="ARBA00022771"/>
    </source>
</evidence>
<dbReference type="AlphaFoldDB" id="A0A2P4YP10"/>